<comment type="subcellular location">
    <subcellularLocation>
        <location evidence="1">Membrane</location>
    </subcellularLocation>
</comment>
<dbReference type="PANTHER" id="PTHR12815">
    <property type="entry name" value="SORTING AND ASSEMBLY MACHINERY SAMM50 PROTEIN FAMILY MEMBER"/>
    <property type="match status" value="1"/>
</dbReference>
<keyword evidence="3 6" id="KW-0732">Signal</keyword>
<keyword evidence="4" id="KW-0472">Membrane</keyword>
<dbReference type="Proteomes" id="UP000292424">
    <property type="component" value="Chromosome"/>
</dbReference>
<sequence length="768" mass="87473">MGKSFQIFICICLIVFLASCSATKGLEKGQQLYMGATIHLHKQSDSSKVVNDELSEELQGLLRPEPNSFAPKLWIYNWGGPSSKKGFFRNLFHKIGSPPVVTSYGAIEKNREILQNRLENRGYFRDTVTVDTTVKGKRLYVQFDAYLDSQYHIRNSVYQFDTVTALGKTASRLTRRWGARDKGQAYSLDQILGQRTRLDAWLKQRGFYYFNPDYLITLADTTIGSHQVDLTMKLKYSTPKDAKKQFRVNDIIVFADYTVGTDTTFKYINHDPSDSGYIIIDSAKIVKPIVFSRLLGFKKGDLYNLNNHNLALNRLTTLGMYKFVKLRFEETDTTQRPGYWLNAFYYLTPAQKKSIRFETSGYAKSNSANGGEMSLNWTNRNIFRGAEIFTARLYGGLEKQVNTGNYSGAIRRVGTELSLTLPRVLSPFQFHTNPDFLPQTVIKASYEFYTRTDQYTLNSLNLSYGYNWHQSQTKSHQLNVLSFTFVRPTNISPGFQLALDTNIVLFRSIERQFIIGSNYNYNYSSLNASGSARKKNNIYFNANFDVSGNLLGILTGANVNKGKEKTIFNSPFSQYIRGEFDFRDYLKLTRKTTLATRALFGLGYAWGNSTSMPFVKSFFVGGPNDVRAYSSRSLGPGGYYAGNPKNAVYFLGDQPGDMKIEMNAELRRNLFSIVDGALFVDAGNTWLVRNDPTRPGGKFSNQFYKQLAIGTGAGLRFNMNVLVLRIDVGLPMRGPDTESNDFQWKMKKWNWSWIQSNWIWNIAIGYPF</sequence>
<dbReference type="Gene3D" id="2.40.160.50">
    <property type="entry name" value="membrane protein fhac: a member of the omp85/tpsb transporter family"/>
    <property type="match status" value="1"/>
</dbReference>
<evidence type="ECO:0000259" key="7">
    <source>
        <dbReference type="Pfam" id="PF01103"/>
    </source>
</evidence>
<evidence type="ECO:0000256" key="4">
    <source>
        <dbReference type="ARBA" id="ARBA00023136"/>
    </source>
</evidence>
<evidence type="ECO:0000313" key="9">
    <source>
        <dbReference type="Proteomes" id="UP000292424"/>
    </source>
</evidence>
<feature type="signal peptide" evidence="6">
    <location>
        <begin position="1"/>
        <end position="24"/>
    </location>
</feature>
<accession>A0A5P2G2S5</accession>
<evidence type="ECO:0000256" key="6">
    <source>
        <dbReference type="SAM" id="SignalP"/>
    </source>
</evidence>
<feature type="chain" id="PRO_5024346721" evidence="6">
    <location>
        <begin position="25"/>
        <end position="768"/>
    </location>
</feature>
<protein>
    <submittedName>
        <fullName evidence="8">BamA/TamA family outer membrane protein</fullName>
    </submittedName>
</protein>
<keyword evidence="5" id="KW-0998">Cell outer membrane</keyword>
<keyword evidence="2" id="KW-0812">Transmembrane</keyword>
<dbReference type="OrthoDB" id="9814535at2"/>
<evidence type="ECO:0000256" key="1">
    <source>
        <dbReference type="ARBA" id="ARBA00004370"/>
    </source>
</evidence>
<feature type="domain" description="Bacterial surface antigen (D15)" evidence="7">
    <location>
        <begin position="372"/>
        <end position="745"/>
    </location>
</feature>
<evidence type="ECO:0000256" key="5">
    <source>
        <dbReference type="ARBA" id="ARBA00023237"/>
    </source>
</evidence>
<gene>
    <name evidence="8" type="ORF">E0W69_016135</name>
</gene>
<evidence type="ECO:0000313" key="8">
    <source>
        <dbReference type="EMBL" id="QES90114.1"/>
    </source>
</evidence>
<organism evidence="8 9">
    <name type="scientific">Rhizosphaericola mali</name>
    <dbReference type="NCBI Taxonomy" id="2545455"/>
    <lineage>
        <taxon>Bacteria</taxon>
        <taxon>Pseudomonadati</taxon>
        <taxon>Bacteroidota</taxon>
        <taxon>Chitinophagia</taxon>
        <taxon>Chitinophagales</taxon>
        <taxon>Chitinophagaceae</taxon>
        <taxon>Rhizosphaericola</taxon>
    </lineage>
</organism>
<proteinExistence type="predicted"/>
<dbReference type="PANTHER" id="PTHR12815:SF47">
    <property type="entry name" value="TRANSLOCATION AND ASSEMBLY MODULE SUBUNIT TAMA"/>
    <property type="match status" value="1"/>
</dbReference>
<dbReference type="InterPro" id="IPR000184">
    <property type="entry name" value="Bac_surfAg_D15"/>
</dbReference>
<dbReference type="GO" id="GO:0019867">
    <property type="term" value="C:outer membrane"/>
    <property type="evidence" value="ECO:0007669"/>
    <property type="project" value="InterPro"/>
</dbReference>
<dbReference type="PROSITE" id="PS51257">
    <property type="entry name" value="PROKAR_LIPOPROTEIN"/>
    <property type="match status" value="1"/>
</dbReference>
<dbReference type="Pfam" id="PF01103">
    <property type="entry name" value="Omp85"/>
    <property type="match status" value="1"/>
</dbReference>
<dbReference type="InterPro" id="IPR039910">
    <property type="entry name" value="D15-like"/>
</dbReference>
<name>A0A5P2G2S5_9BACT</name>
<dbReference type="KEGG" id="arac:E0W69_016135"/>
<keyword evidence="9" id="KW-1185">Reference proteome</keyword>
<reference evidence="8 9" key="1">
    <citation type="submission" date="2019-09" db="EMBL/GenBank/DDBJ databases">
        <title>Complete genome sequence of Arachidicoccus sp. B3-10 isolated from apple orchard soil.</title>
        <authorList>
            <person name="Kim H.S."/>
            <person name="Han K.-I."/>
            <person name="Suh M.K."/>
            <person name="Lee K.C."/>
            <person name="Eom M.K."/>
            <person name="Kim J.-S."/>
            <person name="Kang S.W."/>
            <person name="Sin Y."/>
            <person name="Lee J.-S."/>
        </authorList>
    </citation>
    <scope>NUCLEOTIDE SEQUENCE [LARGE SCALE GENOMIC DNA]</scope>
    <source>
        <strain evidence="8 9">B3-10</strain>
    </source>
</reference>
<evidence type="ECO:0000256" key="3">
    <source>
        <dbReference type="ARBA" id="ARBA00022729"/>
    </source>
</evidence>
<dbReference type="AlphaFoldDB" id="A0A5P2G2S5"/>
<dbReference type="EMBL" id="CP044016">
    <property type="protein sequence ID" value="QES90114.1"/>
    <property type="molecule type" value="Genomic_DNA"/>
</dbReference>
<evidence type="ECO:0000256" key="2">
    <source>
        <dbReference type="ARBA" id="ARBA00022692"/>
    </source>
</evidence>